<sequence length="390" mass="44534">MSSLLKFGAIISRTNNHKNYITNHKSYICDLLKKLETLYNQKPINKQVNKNLRKLIISECTSLNFNSTETYNNIAVDMCAWMFSLESMKINGQLPKKLHNMVLTGFLTLIDCGITRYRKLPSEWIELGATGGLLEDLVVIMRIPGKTHGIGIGDKHIYSIEEVITGYRKYLENSNDPLRFIFLLHLFNNNNDEMIKSLIFQAIKHQGESKRLSIRKNNSSVNDNTYEIYTLQGLYGAVYDKSVTIVLSDTDDKPSIGIHFTRTDIAQNIWNQKATRGDIPVGHIMRFEKGRDIHALSCVYYDGEYYRINANKTSIRNRMTHGITTMNRPKYQSGLVLDINKMVKILPKGAVMLNEIGTLLVSVPIPHSCILACLDTELMLNKFWQLDTCV</sequence>
<reference evidence="1" key="1">
    <citation type="journal article" date="2020" name="Nature">
        <title>Giant virus diversity and host interactions through global metagenomics.</title>
        <authorList>
            <person name="Schulz F."/>
            <person name="Roux S."/>
            <person name="Paez-Espino D."/>
            <person name="Jungbluth S."/>
            <person name="Walsh D.A."/>
            <person name="Denef V.J."/>
            <person name="McMahon K.D."/>
            <person name="Konstantinidis K.T."/>
            <person name="Eloe-Fadrosh E.A."/>
            <person name="Kyrpides N.C."/>
            <person name="Woyke T."/>
        </authorList>
    </citation>
    <scope>NUCLEOTIDE SEQUENCE</scope>
    <source>
        <strain evidence="1">GVMAG-M-3300025860-20</strain>
    </source>
</reference>
<name>A0A6C0JB65_9ZZZZ</name>
<accession>A0A6C0JB65</accession>
<proteinExistence type="predicted"/>
<evidence type="ECO:0000313" key="1">
    <source>
        <dbReference type="EMBL" id="QHU00874.1"/>
    </source>
</evidence>
<dbReference type="EMBL" id="MN740330">
    <property type="protein sequence ID" value="QHU00874.1"/>
    <property type="molecule type" value="Genomic_DNA"/>
</dbReference>
<protein>
    <submittedName>
        <fullName evidence="1">Uncharacterized protein</fullName>
    </submittedName>
</protein>
<dbReference type="AlphaFoldDB" id="A0A6C0JB65"/>
<organism evidence="1">
    <name type="scientific">viral metagenome</name>
    <dbReference type="NCBI Taxonomy" id="1070528"/>
    <lineage>
        <taxon>unclassified sequences</taxon>
        <taxon>metagenomes</taxon>
        <taxon>organismal metagenomes</taxon>
    </lineage>
</organism>